<feature type="transmembrane region" description="Helical" evidence="7">
    <location>
        <begin position="186"/>
        <end position="204"/>
    </location>
</feature>
<feature type="transmembrane region" description="Helical" evidence="7">
    <location>
        <begin position="234"/>
        <end position="256"/>
    </location>
</feature>
<dbReference type="SUPFAM" id="SSF161098">
    <property type="entry name" value="MetI-like"/>
    <property type="match status" value="1"/>
</dbReference>
<dbReference type="Pfam" id="PF00528">
    <property type="entry name" value="BPD_transp_1"/>
    <property type="match status" value="1"/>
</dbReference>
<dbReference type="AlphaFoldDB" id="A0A810L019"/>
<evidence type="ECO:0000256" key="6">
    <source>
        <dbReference type="ARBA" id="ARBA00023136"/>
    </source>
</evidence>
<keyword evidence="6 7" id="KW-0472">Membrane</keyword>
<dbReference type="PANTHER" id="PTHR30193">
    <property type="entry name" value="ABC TRANSPORTER PERMEASE PROTEIN"/>
    <property type="match status" value="1"/>
</dbReference>
<feature type="domain" description="ABC transmembrane type-1" evidence="9">
    <location>
        <begin position="91"/>
        <end position="303"/>
    </location>
</feature>
<organism evidence="10 11">
    <name type="scientific">Actinocatenispora sera</name>
    <dbReference type="NCBI Taxonomy" id="390989"/>
    <lineage>
        <taxon>Bacteria</taxon>
        <taxon>Bacillati</taxon>
        <taxon>Actinomycetota</taxon>
        <taxon>Actinomycetes</taxon>
        <taxon>Micromonosporales</taxon>
        <taxon>Micromonosporaceae</taxon>
        <taxon>Actinocatenispora</taxon>
    </lineage>
</organism>
<dbReference type="KEGG" id="aser:Asera_22070"/>
<evidence type="ECO:0000256" key="4">
    <source>
        <dbReference type="ARBA" id="ARBA00022692"/>
    </source>
</evidence>
<dbReference type="EMBL" id="AP023354">
    <property type="protein sequence ID" value="BCJ28099.1"/>
    <property type="molecule type" value="Genomic_DNA"/>
</dbReference>
<dbReference type="GO" id="GO:0055085">
    <property type="term" value="P:transmembrane transport"/>
    <property type="evidence" value="ECO:0007669"/>
    <property type="project" value="InterPro"/>
</dbReference>
<dbReference type="CDD" id="cd06261">
    <property type="entry name" value="TM_PBP2"/>
    <property type="match status" value="1"/>
</dbReference>
<gene>
    <name evidence="10" type="ORF">Asera_22070</name>
</gene>
<keyword evidence="2 7" id="KW-0813">Transport</keyword>
<dbReference type="InterPro" id="IPR035906">
    <property type="entry name" value="MetI-like_sf"/>
</dbReference>
<evidence type="ECO:0000313" key="10">
    <source>
        <dbReference type="EMBL" id="BCJ28099.1"/>
    </source>
</evidence>
<evidence type="ECO:0000256" key="5">
    <source>
        <dbReference type="ARBA" id="ARBA00022989"/>
    </source>
</evidence>
<dbReference type="Gene3D" id="1.10.3720.10">
    <property type="entry name" value="MetI-like"/>
    <property type="match status" value="1"/>
</dbReference>
<evidence type="ECO:0000256" key="1">
    <source>
        <dbReference type="ARBA" id="ARBA00004651"/>
    </source>
</evidence>
<evidence type="ECO:0000259" key="9">
    <source>
        <dbReference type="PROSITE" id="PS50928"/>
    </source>
</evidence>
<comment type="similarity">
    <text evidence="7">Belongs to the binding-protein-dependent transport system permease family.</text>
</comment>
<dbReference type="InterPro" id="IPR051393">
    <property type="entry name" value="ABC_transporter_permease"/>
</dbReference>
<feature type="transmembrane region" description="Helical" evidence="7">
    <location>
        <begin position="29"/>
        <end position="54"/>
    </location>
</feature>
<feature type="transmembrane region" description="Helical" evidence="7">
    <location>
        <begin position="95"/>
        <end position="116"/>
    </location>
</feature>
<proteinExistence type="inferred from homology"/>
<evidence type="ECO:0000256" key="3">
    <source>
        <dbReference type="ARBA" id="ARBA00022475"/>
    </source>
</evidence>
<dbReference type="Proteomes" id="UP000680750">
    <property type="component" value="Chromosome"/>
</dbReference>
<reference evidence="10" key="1">
    <citation type="submission" date="2020-08" db="EMBL/GenBank/DDBJ databases">
        <title>Whole genome shotgun sequence of Actinocatenispora sera NBRC 101916.</title>
        <authorList>
            <person name="Komaki H."/>
            <person name="Tamura T."/>
        </authorList>
    </citation>
    <scope>NUCLEOTIDE SEQUENCE</scope>
    <source>
        <strain evidence="10">NBRC 101916</strain>
    </source>
</reference>
<feature type="region of interest" description="Disordered" evidence="8">
    <location>
        <begin position="1"/>
        <end position="22"/>
    </location>
</feature>
<feature type="transmembrane region" description="Helical" evidence="7">
    <location>
        <begin position="276"/>
        <end position="302"/>
    </location>
</feature>
<keyword evidence="3" id="KW-1003">Cell membrane</keyword>
<evidence type="ECO:0000256" key="2">
    <source>
        <dbReference type="ARBA" id="ARBA00022448"/>
    </source>
</evidence>
<feature type="transmembrane region" description="Helical" evidence="7">
    <location>
        <begin position="128"/>
        <end position="148"/>
    </location>
</feature>
<name>A0A810L019_9ACTN</name>
<dbReference type="PANTHER" id="PTHR30193:SF37">
    <property type="entry name" value="INNER MEMBRANE ABC TRANSPORTER PERMEASE PROTEIN YCJO"/>
    <property type="match status" value="1"/>
</dbReference>
<evidence type="ECO:0000256" key="7">
    <source>
        <dbReference type="RuleBase" id="RU363032"/>
    </source>
</evidence>
<protein>
    <submittedName>
        <fullName evidence="10">Sugar ABC transporter permease</fullName>
    </submittedName>
</protein>
<dbReference type="GO" id="GO:0005886">
    <property type="term" value="C:plasma membrane"/>
    <property type="evidence" value="ECO:0007669"/>
    <property type="project" value="UniProtKB-SubCell"/>
</dbReference>
<evidence type="ECO:0000256" key="8">
    <source>
        <dbReference type="SAM" id="MobiDB-lite"/>
    </source>
</evidence>
<sequence length="317" mass="34664">MATTQLDRPSRRGVAVRSRRRSRDRSGPTAVLFSLPALAIFAVFTILPTGYTFVISLFNWNPLNASQSTFIGADNYRRLFAHSTPSFAASALTSLYFTAGMVIGGTAISLAIALLLSRGGAWLSGVRVAVFVPHVTPLVATSIVWVWIFNPQFGLANAILRWLHLPAVDWLESSTTAMPAILTYSLWHEVGFTVVIFLGGLAVVSGELGEAARVDGANRWQEFWYVTWPQLRPVTLFVVTVSTISSLQAFTQFFVMTEGGPADATTTLSYLLYQEAFVFFHTGYAAALAVVLFVVTALFTVLQFRTRRSTSARSTSA</sequence>
<accession>A0A810L019</accession>
<dbReference type="PROSITE" id="PS50928">
    <property type="entry name" value="ABC_TM1"/>
    <property type="match status" value="1"/>
</dbReference>
<keyword evidence="5 7" id="KW-1133">Transmembrane helix</keyword>
<keyword evidence="11" id="KW-1185">Reference proteome</keyword>
<comment type="subcellular location">
    <subcellularLocation>
        <location evidence="1 7">Cell membrane</location>
        <topology evidence="1 7">Multi-pass membrane protein</topology>
    </subcellularLocation>
</comment>
<evidence type="ECO:0000313" key="11">
    <source>
        <dbReference type="Proteomes" id="UP000680750"/>
    </source>
</evidence>
<dbReference type="InterPro" id="IPR000515">
    <property type="entry name" value="MetI-like"/>
</dbReference>
<keyword evidence="4 7" id="KW-0812">Transmembrane</keyword>